<dbReference type="InterPro" id="IPR017937">
    <property type="entry name" value="Thioredoxin_CS"/>
</dbReference>
<accession>A0A6J6BSL3</accession>
<keyword evidence="3" id="KW-1015">Disulfide bond</keyword>
<gene>
    <name evidence="5" type="ORF">UFOPK1446_00438</name>
</gene>
<evidence type="ECO:0000259" key="4">
    <source>
        <dbReference type="PROSITE" id="PS51352"/>
    </source>
</evidence>
<evidence type="ECO:0000256" key="1">
    <source>
        <dbReference type="ARBA" id="ARBA00022448"/>
    </source>
</evidence>
<name>A0A6J6BSL3_9ZZZZ</name>
<dbReference type="Pfam" id="PF00085">
    <property type="entry name" value="Thioredoxin"/>
    <property type="match status" value="1"/>
</dbReference>
<dbReference type="PROSITE" id="PS00194">
    <property type="entry name" value="THIOREDOXIN_1"/>
    <property type="match status" value="1"/>
</dbReference>
<dbReference type="InterPro" id="IPR036249">
    <property type="entry name" value="Thioredoxin-like_sf"/>
</dbReference>
<protein>
    <submittedName>
        <fullName evidence="5">Unannotated protein</fullName>
    </submittedName>
</protein>
<dbReference type="GO" id="GO:0005829">
    <property type="term" value="C:cytosol"/>
    <property type="evidence" value="ECO:0007669"/>
    <property type="project" value="TreeGrafter"/>
</dbReference>
<proteinExistence type="predicted"/>
<evidence type="ECO:0000256" key="2">
    <source>
        <dbReference type="ARBA" id="ARBA00022982"/>
    </source>
</evidence>
<evidence type="ECO:0000256" key="3">
    <source>
        <dbReference type="ARBA" id="ARBA00023157"/>
    </source>
</evidence>
<dbReference type="InterPro" id="IPR013766">
    <property type="entry name" value="Thioredoxin_domain"/>
</dbReference>
<dbReference type="SUPFAM" id="SSF52833">
    <property type="entry name" value="Thioredoxin-like"/>
    <property type="match status" value="1"/>
</dbReference>
<dbReference type="Pfam" id="PF14561">
    <property type="entry name" value="TPR_20"/>
    <property type="match status" value="1"/>
</dbReference>
<organism evidence="5">
    <name type="scientific">freshwater metagenome</name>
    <dbReference type="NCBI Taxonomy" id="449393"/>
    <lineage>
        <taxon>unclassified sequences</taxon>
        <taxon>metagenomes</taxon>
        <taxon>ecological metagenomes</taxon>
    </lineage>
</organism>
<reference evidence="5" key="1">
    <citation type="submission" date="2020-05" db="EMBL/GenBank/DDBJ databases">
        <authorList>
            <person name="Chiriac C."/>
            <person name="Salcher M."/>
            <person name="Ghai R."/>
            <person name="Kavagutti S V."/>
        </authorList>
    </citation>
    <scope>NUCLEOTIDE SEQUENCE</scope>
</reference>
<dbReference type="PROSITE" id="PS51352">
    <property type="entry name" value="THIOREDOXIN_2"/>
    <property type="match status" value="1"/>
</dbReference>
<dbReference type="GO" id="GO:0015035">
    <property type="term" value="F:protein-disulfide reductase activity"/>
    <property type="evidence" value="ECO:0007669"/>
    <property type="project" value="TreeGrafter"/>
</dbReference>
<dbReference type="PANTHER" id="PTHR45663:SF11">
    <property type="entry name" value="GEO12009P1"/>
    <property type="match status" value="1"/>
</dbReference>
<dbReference type="Gene3D" id="3.40.30.10">
    <property type="entry name" value="Glutaredoxin"/>
    <property type="match status" value="1"/>
</dbReference>
<sequence length="318" mass="33873">MSNQPGGFDTRGVVDLGALAAAREAQAKAQQHVEQDREAGVQVPLVFAATEDTFAVDVAERSHVVPVVIDFWATWCEPCKQLSPILEKLVAEADGRWLLAKVDVDQQPRIGQAFGVQGIPALFAIVAGQPLPLFQGALPEEQIRQVLEQLLTVAAEAGVNGQIAGGVIPEATEEVEQEVVITDPELDDAADAIDRGDLAAAVTAYEALLQREPFHADGKAGLATVKLMQRTQGIELTAALNAAVHSPADVEAHLVAADVLVLHARASEAFELLVDLVRRTDDAERATVRTHLVELFDLLGNDHPAVPAGRLALSNALF</sequence>
<dbReference type="EMBL" id="CAEZSO010000067">
    <property type="protein sequence ID" value="CAB4541647.1"/>
    <property type="molecule type" value="Genomic_DNA"/>
</dbReference>
<dbReference type="InterPro" id="IPR011990">
    <property type="entry name" value="TPR-like_helical_dom_sf"/>
</dbReference>
<dbReference type="GO" id="GO:0006950">
    <property type="term" value="P:response to stress"/>
    <property type="evidence" value="ECO:0007669"/>
    <property type="project" value="UniProtKB-ARBA"/>
</dbReference>
<dbReference type="CDD" id="cd02956">
    <property type="entry name" value="ybbN"/>
    <property type="match status" value="1"/>
</dbReference>
<dbReference type="AlphaFoldDB" id="A0A6J6BSL3"/>
<dbReference type="GO" id="GO:0045454">
    <property type="term" value="P:cell redox homeostasis"/>
    <property type="evidence" value="ECO:0007669"/>
    <property type="project" value="TreeGrafter"/>
</dbReference>
<keyword evidence="1" id="KW-0813">Transport</keyword>
<dbReference type="PANTHER" id="PTHR45663">
    <property type="entry name" value="GEO12009P1"/>
    <property type="match status" value="1"/>
</dbReference>
<feature type="domain" description="Thioredoxin" evidence="4">
    <location>
        <begin position="14"/>
        <end position="152"/>
    </location>
</feature>
<dbReference type="Gene3D" id="1.25.40.10">
    <property type="entry name" value="Tetratricopeptide repeat domain"/>
    <property type="match status" value="1"/>
</dbReference>
<evidence type="ECO:0000313" key="5">
    <source>
        <dbReference type="EMBL" id="CAB4541647.1"/>
    </source>
</evidence>
<keyword evidence="2" id="KW-0249">Electron transport</keyword>